<dbReference type="PANTHER" id="PTHR47723">
    <property type="entry name" value="OS05G0353850 PROTEIN"/>
    <property type="match status" value="1"/>
</dbReference>
<dbReference type="CDD" id="cd06222">
    <property type="entry name" value="RNase_H_like"/>
    <property type="match status" value="1"/>
</dbReference>
<dbReference type="EMBL" id="JBBPBM010000088">
    <property type="protein sequence ID" value="KAK8510102.1"/>
    <property type="molecule type" value="Genomic_DNA"/>
</dbReference>
<accession>A0ABR2BSZ3</accession>
<name>A0ABR2BSZ3_9ROSI</name>
<gene>
    <name evidence="2" type="ORF">V6N12_007979</name>
</gene>
<keyword evidence="3" id="KW-1185">Reference proteome</keyword>
<proteinExistence type="predicted"/>
<dbReference type="Proteomes" id="UP001472677">
    <property type="component" value="Unassembled WGS sequence"/>
</dbReference>
<dbReference type="InterPro" id="IPR053151">
    <property type="entry name" value="RNase_H-like"/>
</dbReference>
<comment type="caution">
    <text evidence="2">The sequence shown here is derived from an EMBL/GenBank/DDBJ whole genome shotgun (WGS) entry which is preliminary data.</text>
</comment>
<dbReference type="PANTHER" id="PTHR47723:SF19">
    <property type="entry name" value="POLYNUCLEOTIDYL TRANSFERASE, RIBONUCLEASE H-LIKE SUPERFAMILY PROTEIN"/>
    <property type="match status" value="1"/>
</dbReference>
<organism evidence="2 3">
    <name type="scientific">Hibiscus sabdariffa</name>
    <name type="common">roselle</name>
    <dbReference type="NCBI Taxonomy" id="183260"/>
    <lineage>
        <taxon>Eukaryota</taxon>
        <taxon>Viridiplantae</taxon>
        <taxon>Streptophyta</taxon>
        <taxon>Embryophyta</taxon>
        <taxon>Tracheophyta</taxon>
        <taxon>Spermatophyta</taxon>
        <taxon>Magnoliopsida</taxon>
        <taxon>eudicotyledons</taxon>
        <taxon>Gunneridae</taxon>
        <taxon>Pentapetalae</taxon>
        <taxon>rosids</taxon>
        <taxon>malvids</taxon>
        <taxon>Malvales</taxon>
        <taxon>Malvaceae</taxon>
        <taxon>Malvoideae</taxon>
        <taxon>Hibiscus</taxon>
    </lineage>
</organism>
<dbReference type="InterPro" id="IPR002156">
    <property type="entry name" value="RNaseH_domain"/>
</dbReference>
<sequence>MTSCDGVLRNEKGERVVGYSKKVGSCSVIETELWGILEGLNQAWRIGCRRLWVEFDCSEQARCIGRVELGGSVRCSLSSSSGYLIEMICSVVRTTGVVNRSGLRFATGCVLNSTTNTRSAAAGTALLHRLEDLRVRTSALSRHAKILRHALLHQNLNALGPSPCYHRCNDIQRVIKATWSKSKCPAATRSIQLENPCNMESNIFCRYGLGVL</sequence>
<feature type="domain" description="RNase H type-1" evidence="1">
    <location>
        <begin position="6"/>
        <end position="62"/>
    </location>
</feature>
<evidence type="ECO:0000313" key="3">
    <source>
        <dbReference type="Proteomes" id="UP001472677"/>
    </source>
</evidence>
<protein>
    <recommendedName>
        <fullName evidence="1">RNase H type-1 domain-containing protein</fullName>
    </recommendedName>
</protein>
<dbReference type="Pfam" id="PF13456">
    <property type="entry name" value="RVT_3"/>
    <property type="match status" value="1"/>
</dbReference>
<reference evidence="2 3" key="1">
    <citation type="journal article" date="2024" name="G3 (Bethesda)">
        <title>Genome assembly of Hibiscus sabdariffa L. provides insights into metabolisms of medicinal natural products.</title>
        <authorList>
            <person name="Kim T."/>
        </authorList>
    </citation>
    <scope>NUCLEOTIDE SEQUENCE [LARGE SCALE GENOMIC DNA]</scope>
    <source>
        <strain evidence="2">TK-2024</strain>
        <tissue evidence="2">Old leaves</tissue>
    </source>
</reference>
<dbReference type="InterPro" id="IPR044730">
    <property type="entry name" value="RNase_H-like_dom_plant"/>
</dbReference>
<evidence type="ECO:0000313" key="2">
    <source>
        <dbReference type="EMBL" id="KAK8510102.1"/>
    </source>
</evidence>
<evidence type="ECO:0000259" key="1">
    <source>
        <dbReference type="Pfam" id="PF13456"/>
    </source>
</evidence>